<gene>
    <name evidence="2" type="ORF">V8G54_014914</name>
</gene>
<reference evidence="2 3" key="1">
    <citation type="journal article" date="2023" name="Life. Sci Alliance">
        <title>Evolutionary insights into 3D genome organization and epigenetic landscape of Vigna mungo.</title>
        <authorList>
            <person name="Junaid A."/>
            <person name="Singh B."/>
            <person name="Bhatia S."/>
        </authorList>
    </citation>
    <scope>NUCLEOTIDE SEQUENCE [LARGE SCALE GENOMIC DNA]</scope>
    <source>
        <strain evidence="2">Urdbean</strain>
    </source>
</reference>
<dbReference type="AlphaFoldDB" id="A0AAQ3RZX4"/>
<evidence type="ECO:0000256" key="1">
    <source>
        <dbReference type="SAM" id="Phobius"/>
    </source>
</evidence>
<proteinExistence type="predicted"/>
<keyword evidence="1" id="KW-0472">Membrane</keyword>
<name>A0AAQ3RZX4_VIGMU</name>
<evidence type="ECO:0000313" key="2">
    <source>
        <dbReference type="EMBL" id="WVZ10384.1"/>
    </source>
</evidence>
<dbReference type="Proteomes" id="UP001374535">
    <property type="component" value="Chromosome 5"/>
</dbReference>
<protein>
    <submittedName>
        <fullName evidence="2">Uncharacterized protein</fullName>
    </submittedName>
</protein>
<evidence type="ECO:0000313" key="3">
    <source>
        <dbReference type="Proteomes" id="UP001374535"/>
    </source>
</evidence>
<accession>A0AAQ3RZX4</accession>
<keyword evidence="1" id="KW-1133">Transmembrane helix</keyword>
<organism evidence="2 3">
    <name type="scientific">Vigna mungo</name>
    <name type="common">Black gram</name>
    <name type="synonym">Phaseolus mungo</name>
    <dbReference type="NCBI Taxonomy" id="3915"/>
    <lineage>
        <taxon>Eukaryota</taxon>
        <taxon>Viridiplantae</taxon>
        <taxon>Streptophyta</taxon>
        <taxon>Embryophyta</taxon>
        <taxon>Tracheophyta</taxon>
        <taxon>Spermatophyta</taxon>
        <taxon>Magnoliopsida</taxon>
        <taxon>eudicotyledons</taxon>
        <taxon>Gunneridae</taxon>
        <taxon>Pentapetalae</taxon>
        <taxon>rosids</taxon>
        <taxon>fabids</taxon>
        <taxon>Fabales</taxon>
        <taxon>Fabaceae</taxon>
        <taxon>Papilionoideae</taxon>
        <taxon>50 kb inversion clade</taxon>
        <taxon>NPAAA clade</taxon>
        <taxon>indigoferoid/millettioid clade</taxon>
        <taxon>Phaseoleae</taxon>
        <taxon>Vigna</taxon>
    </lineage>
</organism>
<keyword evidence="3" id="KW-1185">Reference proteome</keyword>
<keyword evidence="1" id="KW-0812">Transmembrane</keyword>
<dbReference type="EMBL" id="CP144696">
    <property type="protein sequence ID" value="WVZ10384.1"/>
    <property type="molecule type" value="Genomic_DNA"/>
</dbReference>
<sequence length="126" mass="14889">MKLHLHFITETIIVAPGSDKYNSRTKTLLQLSSFYFLPIILILQQVLVFTNILVPTRFINLIIIFFELQDLNLFSVEHSRRITLHQFHLNFVHIHNPFIALIHNMIVSQIHKFNFIVNTTLLINRL</sequence>
<feature type="transmembrane region" description="Helical" evidence="1">
    <location>
        <begin position="34"/>
        <end position="54"/>
    </location>
</feature>